<evidence type="ECO:0000256" key="6">
    <source>
        <dbReference type="RuleBase" id="RU364089"/>
    </source>
</evidence>
<sequence>MLLKRSSCTSILIGKKASADGTIMIGRNEDSQAAWPKHFVVHPHQDYAQPQKFIAKDTGLTLDLPQSWAKYTATPEWTNRYGLFEEDGINEYGVAMSATESAYSNARILGLDPLVPGGISEAAMITIVLPFVKTAKAGVLRLGSLISDYGTCESNGILFADHQEAWYLETAGGHQWVAQRIPDDSYAVVANQLAIQTIDFDAPDFLTAPTLQDFCLKNRLWQPHQPFNFREIFGTNDASDRVYNIPRVWDGQRYLSPSLAITPNSTLNFIETPDRPLFVEDAIAVLSRHFNETPFDPALRPQTADSQKFRPISLAKTQEAHVLQLRPEQPKGIGDLHWLAMGVAAESIFVPFYAGLTQTPASYQIGEMTFDPQSAYWQAKQLSVLVDSHYTAFMLKLQALQKQLFSQHLTLIDQTDTALKSAQTKTAQGAICTRAARIAAEQTKTGMQQLYSQLLIQATDASPLNFKTDKNL</sequence>
<dbReference type="InterPro" id="IPR047804">
    <property type="entry name" value="C69_dipept_A-like"/>
</dbReference>
<reference evidence="8" key="1">
    <citation type="journal article" date="2019" name="Int. J. Syst. Evol. Microbiol.">
        <title>The Global Catalogue of Microorganisms (GCM) 10K type strain sequencing project: providing services to taxonomists for standard genome sequencing and annotation.</title>
        <authorList>
            <consortium name="The Broad Institute Genomics Platform"/>
            <consortium name="The Broad Institute Genome Sequencing Center for Infectious Disease"/>
            <person name="Wu L."/>
            <person name="Ma J."/>
        </authorList>
    </citation>
    <scope>NUCLEOTIDE SEQUENCE [LARGE SCALE GENOMIC DNA]</scope>
    <source>
        <strain evidence="8">CCM 8896</strain>
    </source>
</reference>
<evidence type="ECO:0000256" key="3">
    <source>
        <dbReference type="ARBA" id="ARBA00022670"/>
    </source>
</evidence>
<keyword evidence="5 6" id="KW-0224">Dipeptidase</keyword>
<dbReference type="Gene3D" id="3.60.60.10">
    <property type="entry name" value="Penicillin V Acylase, Chain A"/>
    <property type="match status" value="1"/>
</dbReference>
<dbReference type="GO" id="GO:0016805">
    <property type="term" value="F:dipeptidase activity"/>
    <property type="evidence" value="ECO:0007669"/>
    <property type="project" value="UniProtKB-KW"/>
</dbReference>
<evidence type="ECO:0000256" key="2">
    <source>
        <dbReference type="ARBA" id="ARBA00007225"/>
    </source>
</evidence>
<evidence type="ECO:0000313" key="7">
    <source>
        <dbReference type="EMBL" id="MFD1672198.1"/>
    </source>
</evidence>
<dbReference type="PANTHER" id="PTHR12994">
    <property type="entry name" value="SECERNIN"/>
    <property type="match status" value="1"/>
</dbReference>
<comment type="similarity">
    <text evidence="2 6">Belongs to the peptidase C69 family.</text>
</comment>
<evidence type="ECO:0000313" key="8">
    <source>
        <dbReference type="Proteomes" id="UP001597267"/>
    </source>
</evidence>
<dbReference type="Proteomes" id="UP001597267">
    <property type="component" value="Unassembled WGS sequence"/>
</dbReference>
<keyword evidence="8" id="KW-1185">Reference proteome</keyword>
<dbReference type="PANTHER" id="PTHR12994:SF17">
    <property type="entry name" value="LD30995P"/>
    <property type="match status" value="1"/>
</dbReference>
<proteinExistence type="inferred from homology"/>
<dbReference type="EMBL" id="JBHTOP010000023">
    <property type="protein sequence ID" value="MFD1672198.1"/>
    <property type="molecule type" value="Genomic_DNA"/>
</dbReference>
<dbReference type="Pfam" id="PF03577">
    <property type="entry name" value="Peptidase_C69"/>
    <property type="match status" value="1"/>
</dbReference>
<evidence type="ECO:0000256" key="4">
    <source>
        <dbReference type="ARBA" id="ARBA00022801"/>
    </source>
</evidence>
<dbReference type="RefSeq" id="WP_376923102.1">
    <property type="nucleotide sequence ID" value="NZ_JBHTOP010000023.1"/>
</dbReference>
<dbReference type="NCBIfam" id="NF033678">
    <property type="entry name" value="C69_fam_dipept"/>
    <property type="match status" value="1"/>
</dbReference>
<keyword evidence="3 6" id="KW-0645">Protease</keyword>
<comment type="catalytic activity">
    <reaction evidence="1">
        <text>an L-aminoacyl-L-amino acid + H2O = 2 an L-alpha-amino acid</text>
        <dbReference type="Rhea" id="RHEA:48940"/>
        <dbReference type="ChEBI" id="CHEBI:15377"/>
        <dbReference type="ChEBI" id="CHEBI:59869"/>
        <dbReference type="ChEBI" id="CHEBI:77460"/>
        <dbReference type="EC" id="3.4.13.19"/>
    </reaction>
</comment>
<organism evidence="7 8">
    <name type="scientific">Agrilactobacillus yilanensis</name>
    <dbReference type="NCBI Taxonomy" id="2485997"/>
    <lineage>
        <taxon>Bacteria</taxon>
        <taxon>Bacillati</taxon>
        <taxon>Bacillota</taxon>
        <taxon>Bacilli</taxon>
        <taxon>Lactobacillales</taxon>
        <taxon>Lactobacillaceae</taxon>
        <taxon>Agrilactobacillus</taxon>
    </lineage>
</organism>
<keyword evidence="4 6" id="KW-0378">Hydrolase</keyword>
<evidence type="ECO:0000256" key="5">
    <source>
        <dbReference type="ARBA" id="ARBA00022997"/>
    </source>
</evidence>
<gene>
    <name evidence="7" type="ORF">ACFQ5M_08820</name>
</gene>
<name>A0ABW4J998_9LACO</name>
<evidence type="ECO:0000256" key="1">
    <source>
        <dbReference type="ARBA" id="ARBA00001670"/>
    </source>
</evidence>
<accession>A0ABW4J998</accession>
<protein>
    <recommendedName>
        <fullName evidence="6">Dipeptidase</fullName>
        <ecNumber evidence="6">3.4.-.-</ecNumber>
    </recommendedName>
</protein>
<dbReference type="EC" id="3.4.-.-" evidence="6"/>
<dbReference type="InterPro" id="IPR005322">
    <property type="entry name" value="Peptidase_C69"/>
</dbReference>
<comment type="caution">
    <text evidence="7">The sequence shown here is derived from an EMBL/GenBank/DDBJ whole genome shotgun (WGS) entry which is preliminary data.</text>
</comment>